<dbReference type="InterPro" id="IPR029058">
    <property type="entry name" value="AB_hydrolase_fold"/>
</dbReference>
<evidence type="ECO:0000313" key="2">
    <source>
        <dbReference type="Proteomes" id="UP000001194"/>
    </source>
</evidence>
<dbReference type="RefSeq" id="XP_001876124.1">
    <property type="nucleotide sequence ID" value="XM_001876089.1"/>
</dbReference>
<dbReference type="GeneID" id="6071733"/>
<keyword evidence="2" id="KW-1185">Reference proteome</keyword>
<reference evidence="1 2" key="1">
    <citation type="journal article" date="2008" name="Nature">
        <title>The genome of Laccaria bicolor provides insights into mycorrhizal symbiosis.</title>
        <authorList>
            <person name="Martin F."/>
            <person name="Aerts A."/>
            <person name="Ahren D."/>
            <person name="Brun A."/>
            <person name="Danchin E.G.J."/>
            <person name="Duchaussoy F."/>
            <person name="Gibon J."/>
            <person name="Kohler A."/>
            <person name="Lindquist E."/>
            <person name="Pereda V."/>
            <person name="Salamov A."/>
            <person name="Shapiro H.J."/>
            <person name="Wuyts J."/>
            <person name="Blaudez D."/>
            <person name="Buee M."/>
            <person name="Brokstein P."/>
            <person name="Canbaeck B."/>
            <person name="Cohen D."/>
            <person name="Courty P.E."/>
            <person name="Coutinho P.M."/>
            <person name="Delaruelle C."/>
            <person name="Detter J.C."/>
            <person name="Deveau A."/>
            <person name="DiFazio S."/>
            <person name="Duplessis S."/>
            <person name="Fraissinet-Tachet L."/>
            <person name="Lucic E."/>
            <person name="Frey-Klett P."/>
            <person name="Fourrey C."/>
            <person name="Feussner I."/>
            <person name="Gay G."/>
            <person name="Grimwood J."/>
            <person name="Hoegger P.J."/>
            <person name="Jain P."/>
            <person name="Kilaru S."/>
            <person name="Labbe J."/>
            <person name="Lin Y.C."/>
            <person name="Legue V."/>
            <person name="Le Tacon F."/>
            <person name="Marmeisse R."/>
            <person name="Melayah D."/>
            <person name="Montanini B."/>
            <person name="Muratet M."/>
            <person name="Nehls U."/>
            <person name="Niculita-Hirzel H."/>
            <person name="Oudot-Le Secq M.P."/>
            <person name="Peter M."/>
            <person name="Quesneville H."/>
            <person name="Rajashekar B."/>
            <person name="Reich M."/>
            <person name="Rouhier N."/>
            <person name="Schmutz J."/>
            <person name="Yin T."/>
            <person name="Chalot M."/>
            <person name="Henrissat B."/>
            <person name="Kuees U."/>
            <person name="Lucas S."/>
            <person name="Van de Peer Y."/>
            <person name="Podila G.K."/>
            <person name="Polle A."/>
            <person name="Pukkila P.J."/>
            <person name="Richardson P.M."/>
            <person name="Rouze P."/>
            <person name="Sanders I.R."/>
            <person name="Stajich J.E."/>
            <person name="Tunlid A."/>
            <person name="Tuskan G."/>
            <person name="Grigoriev I.V."/>
        </authorList>
    </citation>
    <scope>NUCLEOTIDE SEQUENCE [LARGE SCALE GENOMIC DNA]</scope>
    <source>
        <strain evidence="2">S238N-H82 / ATCC MYA-4686</strain>
    </source>
</reference>
<evidence type="ECO:0000313" key="1">
    <source>
        <dbReference type="EMBL" id="EDR13626.1"/>
    </source>
</evidence>
<organism evidence="2">
    <name type="scientific">Laccaria bicolor (strain S238N-H82 / ATCC MYA-4686)</name>
    <name type="common">Bicoloured deceiver</name>
    <name type="synonym">Laccaria laccata var. bicolor</name>
    <dbReference type="NCBI Taxonomy" id="486041"/>
    <lineage>
        <taxon>Eukaryota</taxon>
        <taxon>Fungi</taxon>
        <taxon>Dikarya</taxon>
        <taxon>Basidiomycota</taxon>
        <taxon>Agaricomycotina</taxon>
        <taxon>Agaricomycetes</taxon>
        <taxon>Agaricomycetidae</taxon>
        <taxon>Agaricales</taxon>
        <taxon>Agaricineae</taxon>
        <taxon>Hydnangiaceae</taxon>
        <taxon>Laccaria</taxon>
    </lineage>
</organism>
<protein>
    <submittedName>
        <fullName evidence="1">Ectomycorrhiza-regulated esterase/lipase/thioesterase family protein</fullName>
    </submittedName>
</protein>
<gene>
    <name evidence="1" type="ORF">LACBIDRAFT_308796</name>
</gene>
<dbReference type="Proteomes" id="UP000001194">
    <property type="component" value="Unassembled WGS sequence"/>
</dbReference>
<proteinExistence type="predicted"/>
<dbReference type="OrthoDB" id="9988524at2759"/>
<dbReference type="InParanoid" id="B0CX81"/>
<accession>B0CX81</accession>
<dbReference type="KEGG" id="lbc:LACBIDRAFT_308796"/>
<dbReference type="Gene3D" id="3.40.50.1820">
    <property type="entry name" value="alpha/beta hydrolase"/>
    <property type="match status" value="1"/>
</dbReference>
<dbReference type="AlphaFoldDB" id="B0CX81"/>
<dbReference type="STRING" id="486041.B0CX81"/>
<name>B0CX81_LACBS</name>
<sequence>MNYLQAQSCTMTDRTSTKLFIPHPAEASCNLVGILEQLDPRQSTQERSIALWYRVEQKITSSRHKDYLYQKRLARRLPLDSFRFDFRGNHESGGKWKQGALDEDLVDIQVVVDYLKANYGYVVDLVVGHSRGSIVSFRWLCTSEDGKKVSAFVNASGRYRMGKIVENAAGKIWREHLETQESYSWNVSVARKMLTATITREDLANFISFDTSLVWDRFPHSTDAITIHGLSDTTVPPYDAFIYSQALGNRTPGTHTLCLLEDADHNFTGRQDEVVDVILHWWETRKRGQLKTGVLAPGVKGKL</sequence>
<dbReference type="HOGENOM" id="CLU_048353_0_1_1"/>
<dbReference type="SUPFAM" id="SSF53474">
    <property type="entry name" value="alpha/beta-Hydrolases"/>
    <property type="match status" value="1"/>
</dbReference>
<dbReference type="EMBL" id="DS547093">
    <property type="protein sequence ID" value="EDR13626.1"/>
    <property type="molecule type" value="Genomic_DNA"/>
</dbReference>